<evidence type="ECO:0000256" key="3">
    <source>
        <dbReference type="PROSITE-ProRule" id="PRU00339"/>
    </source>
</evidence>
<reference evidence="5 6" key="1">
    <citation type="submission" date="2017-08" db="EMBL/GenBank/DDBJ databases">
        <title>Acidophilic green algal genome provides insights into adaptation to an acidic environment.</title>
        <authorList>
            <person name="Hirooka S."/>
            <person name="Hirose Y."/>
            <person name="Kanesaki Y."/>
            <person name="Higuchi S."/>
            <person name="Fujiwara T."/>
            <person name="Onuma R."/>
            <person name="Era A."/>
            <person name="Ohbayashi R."/>
            <person name="Uzuka A."/>
            <person name="Nozaki H."/>
            <person name="Yoshikawa H."/>
            <person name="Miyagishima S.Y."/>
        </authorList>
    </citation>
    <scope>NUCLEOTIDE SEQUENCE [LARGE SCALE GENOMIC DNA]</scope>
    <source>
        <strain evidence="5 6">NIES-2499</strain>
    </source>
</reference>
<dbReference type="EMBL" id="BEGY01000142">
    <property type="protein sequence ID" value="GAX84945.1"/>
    <property type="molecule type" value="Genomic_DNA"/>
</dbReference>
<keyword evidence="6" id="KW-1185">Reference proteome</keyword>
<dbReference type="FunFam" id="1.25.40.10:FF:000010">
    <property type="entry name" value="Stress-induced phosphoprotein 1"/>
    <property type="match status" value="1"/>
</dbReference>
<keyword evidence="2 3" id="KW-0802">TPR repeat</keyword>
<name>A0A250XPE4_9CHLO</name>
<comment type="caution">
    <text evidence="5">The sequence shown here is derived from an EMBL/GenBank/DDBJ whole genome shotgun (WGS) entry which is preliminary data.</text>
</comment>
<organism evidence="5 6">
    <name type="scientific">Chlamydomonas eustigma</name>
    <dbReference type="NCBI Taxonomy" id="1157962"/>
    <lineage>
        <taxon>Eukaryota</taxon>
        <taxon>Viridiplantae</taxon>
        <taxon>Chlorophyta</taxon>
        <taxon>core chlorophytes</taxon>
        <taxon>Chlorophyceae</taxon>
        <taxon>CS clade</taxon>
        <taxon>Chlamydomonadales</taxon>
        <taxon>Chlamydomonadaceae</taxon>
        <taxon>Chlamydomonas</taxon>
    </lineage>
</organism>
<dbReference type="GO" id="GO:0051879">
    <property type="term" value="F:Hsp90 protein binding"/>
    <property type="evidence" value="ECO:0007669"/>
    <property type="project" value="TreeGrafter"/>
</dbReference>
<dbReference type="PANTHER" id="PTHR22904:SF533">
    <property type="entry name" value="HSP70-HSP90 ORGANIZING PROTEIN 3"/>
    <property type="match status" value="1"/>
</dbReference>
<dbReference type="InterPro" id="IPR019734">
    <property type="entry name" value="TPR_rpt"/>
</dbReference>
<evidence type="ECO:0000256" key="4">
    <source>
        <dbReference type="SAM" id="MobiDB-lite"/>
    </source>
</evidence>
<dbReference type="Pfam" id="PF13181">
    <property type="entry name" value="TPR_8"/>
    <property type="match status" value="4"/>
</dbReference>
<proteinExistence type="predicted"/>
<dbReference type="SUPFAM" id="SSF48452">
    <property type="entry name" value="TPR-like"/>
    <property type="match status" value="2"/>
</dbReference>
<dbReference type="PROSITE" id="PS50005">
    <property type="entry name" value="TPR"/>
    <property type="match status" value="2"/>
</dbReference>
<feature type="repeat" description="TPR" evidence="3">
    <location>
        <begin position="79"/>
        <end position="112"/>
    </location>
</feature>
<feature type="compositionally biased region" description="Polar residues" evidence="4">
    <location>
        <begin position="122"/>
        <end position="138"/>
    </location>
</feature>
<evidence type="ECO:0000256" key="1">
    <source>
        <dbReference type="ARBA" id="ARBA00022737"/>
    </source>
</evidence>
<sequence length="524" mass="58421">MEREKAVVTSILIEQVVKSISEKNYEQAQNTLLSARKLSPDNAFIHAYQAFLKNQNEDYEEALEDAEKCLTLKPAAAHVLAYEAMGNAYKALKRIAEAEDAFNRARALKEDTLQVEEEEGIGSSNVLGASSTDPGMTSSFRGAPEPIEPSAGLHHAVDESSIVAGFDEDEDTLEQKRKKAEAIKEKEAGNDAYKKKDFHLAIQHYNKAMALDSSDITFLTNRAAVYYEMKQYNLCMEDCEAAVQKGMQLHADIKMIAKAMARKAGALMQVGRIEEAVEQLQKSVVEHRTPEAVKKLADAAAALKAKQEREYIDLDKASQEKQAGDDSFRAESYQKASEHYLEALRRGPSSVNPDSYKVYSNLAACYGKLEKYADGVRAAEECIKLQPSLPTGYARKASIQMQDKDYHKALATYQQGLKHNPENEEFKLGIQCCREILVKFNNGEVPDSDVHQRAVRAARDPEVLQLMRDPEVLAVLRDFQTDAVKASEVHTKNSPLMGKLDKLIAAGAIQMRQRKGGKIFEEDY</sequence>
<dbReference type="PANTHER" id="PTHR22904">
    <property type="entry name" value="TPR REPEAT CONTAINING PROTEIN"/>
    <property type="match status" value="1"/>
</dbReference>
<dbReference type="SMART" id="SM00028">
    <property type="entry name" value="TPR"/>
    <property type="match status" value="8"/>
</dbReference>
<dbReference type="Pfam" id="PF13414">
    <property type="entry name" value="TPR_11"/>
    <property type="match status" value="1"/>
</dbReference>
<gene>
    <name evidence="5" type="ORF">CEUSTIGMA_g12366.t1</name>
</gene>
<protein>
    <recommendedName>
        <fullName evidence="7">STI1 domain-containing protein</fullName>
    </recommendedName>
</protein>
<feature type="region of interest" description="Disordered" evidence="4">
    <location>
        <begin position="114"/>
        <end position="138"/>
    </location>
</feature>
<dbReference type="AlphaFoldDB" id="A0A250XPE4"/>
<accession>A0A250XPE4</accession>
<dbReference type="STRING" id="1157962.A0A250XPE4"/>
<dbReference type="Gene3D" id="1.25.40.10">
    <property type="entry name" value="Tetratricopeptide repeat domain"/>
    <property type="match status" value="3"/>
</dbReference>
<dbReference type="Proteomes" id="UP000232323">
    <property type="component" value="Unassembled WGS sequence"/>
</dbReference>
<feature type="repeat" description="TPR" evidence="3">
    <location>
        <begin position="390"/>
        <end position="423"/>
    </location>
</feature>
<evidence type="ECO:0000256" key="2">
    <source>
        <dbReference type="ARBA" id="ARBA00022803"/>
    </source>
</evidence>
<evidence type="ECO:0000313" key="6">
    <source>
        <dbReference type="Proteomes" id="UP000232323"/>
    </source>
</evidence>
<dbReference type="InterPro" id="IPR011990">
    <property type="entry name" value="TPR-like_helical_dom_sf"/>
</dbReference>
<evidence type="ECO:0000313" key="5">
    <source>
        <dbReference type="EMBL" id="GAX84945.1"/>
    </source>
</evidence>
<dbReference type="Gene3D" id="1.10.260.100">
    <property type="match status" value="1"/>
</dbReference>
<keyword evidence="1" id="KW-0677">Repeat</keyword>
<evidence type="ECO:0008006" key="7">
    <source>
        <dbReference type="Google" id="ProtNLM"/>
    </source>
</evidence>
<dbReference type="OrthoDB" id="2423701at2759"/>